<gene>
    <name evidence="1" type="ORF">SAMN06296241_1967</name>
</gene>
<evidence type="ECO:0000313" key="1">
    <source>
        <dbReference type="EMBL" id="SOC80418.1"/>
    </source>
</evidence>
<dbReference type="RefSeq" id="WP_097056190.1">
    <property type="nucleotide sequence ID" value="NZ_OCMF01000002.1"/>
</dbReference>
<proteinExistence type="predicted"/>
<keyword evidence="2" id="KW-1185">Reference proteome</keyword>
<sequence length="383" mass="43846">MRKMTIVIAAMAIISCKGNDETPGEIGVEQDSTLVDEAVAILERPATIGLTLEEANKLAELPLNCINVEYPNKLNQTLSGAEDLGEPKELHPAFYGCFDWHSSVHGHWSLVSLLKQFPDLKKAEEIREKLKTSLSKENIEAEVKYFSREQESTFERTYGWAWVLKLAEELETWEDPLGQELSENLQPLTNLMVEKFKEFLPKLNYPIRVGEHTNTAFALALAHDYAVTTENEELRMLIDKRARDYYINDDNCPVSWEPGGFDFLSPCFSEIDIMRRVLSKNAFKMWMNDFLPQLKKKDFSLEVAEVTDRTDGKLVHLDGLNFSRAWVLYGLSNQYPDTYDHLRELADEHVAYSFPNLVGDSYEGGHWLGSFALYAIQESNKEK</sequence>
<dbReference type="PROSITE" id="PS51257">
    <property type="entry name" value="PROKAR_LIPOPROTEIN"/>
    <property type="match status" value="1"/>
</dbReference>
<evidence type="ECO:0008006" key="3">
    <source>
        <dbReference type="Google" id="ProtNLM"/>
    </source>
</evidence>
<evidence type="ECO:0000313" key="2">
    <source>
        <dbReference type="Proteomes" id="UP000219193"/>
    </source>
</evidence>
<dbReference type="OrthoDB" id="9779797at2"/>
<dbReference type="AlphaFoldDB" id="A0A285X569"/>
<dbReference type="Pfam" id="PF11199">
    <property type="entry name" value="DUF2891"/>
    <property type="match status" value="1"/>
</dbReference>
<name>A0A285X569_9FLAO</name>
<reference evidence="2" key="1">
    <citation type="submission" date="2017-09" db="EMBL/GenBank/DDBJ databases">
        <authorList>
            <person name="Varghese N."/>
            <person name="Submissions S."/>
        </authorList>
    </citation>
    <scope>NUCLEOTIDE SEQUENCE [LARGE SCALE GENOMIC DNA]</scope>
    <source>
        <strain evidence="2">CGMCC 1.12641</strain>
    </source>
</reference>
<dbReference type="InterPro" id="IPR021365">
    <property type="entry name" value="DUF2891"/>
</dbReference>
<organism evidence="1 2">
    <name type="scientific">Salinimicrobium sediminis</name>
    <dbReference type="NCBI Taxonomy" id="1343891"/>
    <lineage>
        <taxon>Bacteria</taxon>
        <taxon>Pseudomonadati</taxon>
        <taxon>Bacteroidota</taxon>
        <taxon>Flavobacteriia</taxon>
        <taxon>Flavobacteriales</taxon>
        <taxon>Flavobacteriaceae</taxon>
        <taxon>Salinimicrobium</taxon>
    </lineage>
</organism>
<protein>
    <recommendedName>
        <fullName evidence="3">DUF2891 domain-containing protein</fullName>
    </recommendedName>
</protein>
<dbReference type="Proteomes" id="UP000219193">
    <property type="component" value="Unassembled WGS sequence"/>
</dbReference>
<accession>A0A285X569</accession>
<dbReference type="EMBL" id="OCMF01000002">
    <property type="protein sequence ID" value="SOC80418.1"/>
    <property type="molecule type" value="Genomic_DNA"/>
</dbReference>